<dbReference type="Gene3D" id="3.90.320.10">
    <property type="match status" value="1"/>
</dbReference>
<evidence type="ECO:0000256" key="6">
    <source>
        <dbReference type="SAM" id="MobiDB-lite"/>
    </source>
</evidence>
<evidence type="ECO:0000313" key="9">
    <source>
        <dbReference type="Proteomes" id="UP001589613"/>
    </source>
</evidence>
<dbReference type="InterPro" id="IPR027417">
    <property type="entry name" value="P-loop_NTPase"/>
</dbReference>
<dbReference type="EMBL" id="JBHMAX010000028">
    <property type="protein sequence ID" value="MFB9733242.1"/>
    <property type="molecule type" value="Genomic_DNA"/>
</dbReference>
<proteinExistence type="predicted"/>
<reference evidence="8 9" key="1">
    <citation type="submission" date="2024-09" db="EMBL/GenBank/DDBJ databases">
        <authorList>
            <person name="Sun Q."/>
            <person name="Mori K."/>
        </authorList>
    </citation>
    <scope>NUCLEOTIDE SEQUENCE [LARGE SCALE GENOMIC DNA]</scope>
    <source>
        <strain evidence="8 9">JCM 12763</strain>
    </source>
</reference>
<dbReference type="RefSeq" id="WP_202876637.1">
    <property type="nucleotide sequence ID" value="NZ_JBHMAX010000028.1"/>
</dbReference>
<dbReference type="SUPFAM" id="SSF52540">
    <property type="entry name" value="P-loop containing nucleoside triphosphate hydrolases"/>
    <property type="match status" value="1"/>
</dbReference>
<keyword evidence="5" id="KW-0234">DNA repair</keyword>
<keyword evidence="3" id="KW-0547">Nucleotide-binding</keyword>
<dbReference type="InterPro" id="IPR011604">
    <property type="entry name" value="PDDEXK-like_dom_sf"/>
</dbReference>
<evidence type="ECO:0000259" key="7">
    <source>
        <dbReference type="Pfam" id="PF12705"/>
    </source>
</evidence>
<evidence type="ECO:0000256" key="4">
    <source>
        <dbReference type="ARBA" id="ARBA00022839"/>
    </source>
</evidence>
<accession>A0ABV5V698</accession>
<protein>
    <submittedName>
        <fullName evidence="8">PD-(D/E)XK nuclease family protein</fullName>
    </submittedName>
</protein>
<evidence type="ECO:0000256" key="5">
    <source>
        <dbReference type="ARBA" id="ARBA00023204"/>
    </source>
</evidence>
<comment type="caution">
    <text evidence="8">The sequence shown here is derived from an EMBL/GenBank/DDBJ whole genome shotgun (WGS) entry which is preliminary data.</text>
</comment>
<keyword evidence="4" id="KW-0378">Hydrolase</keyword>
<evidence type="ECO:0000256" key="3">
    <source>
        <dbReference type="ARBA" id="ARBA00022806"/>
    </source>
</evidence>
<sequence>MPAAVTWTTYGRPALDCVTDVVAALKQDDPLHPVILVVPSNIAGIVARRHLAHGFHPDRPAIAGLWITTLPRLAEQLAAPRLTGTGRRPATRAFVGATVRGVLLDDPGVFGEVADHPSTARALARAHHDLRDVDDSACDLVSGTSSLCAEVVRVHRAARERITDGHYDETDLLHTAAATLTAERAAELGSVVIYLPQDLTHAETALAAGLAGLADTHVVPGHTGDPRADAAVTESVAAIAPDVPPPPLRTAPTVQRVMHASDSDDEVRCVVRDVVQTLRTAPAHRVAVLYAARDPYARLLHEHLAAAGIEVNGAGVRPVAERAVARLVLGLLETARTGYCRADVLRAVGELPVTTLEDPDRATTTLPLPLWERITREAGVVAGDDWHERLDFHRRSLEQQLEDDDLHDSRRDRLTRHRDATASMLHFMATLRRRLADLDRAPAWTAAAEVLHGILEDLLPPSTHRHLPPAEQHALVTVRSALSQLRALDSTPTSPSLAGVEEILGLELDGALPRVGTFGQGVLVAPVEQAVGLDLDALYVVGLTEDLCPGTLREDSLLPERAREATNWTLRSSRRRADRTHRSLLAAFDSAPHVTASFPRGDLRRHSHRLPSRWLLPSLRTLSGDPDLPATEWERGASNARDTIEGSPSFAGSLRTTPHPATEQEWRVRAHLAGVAPHDPVVAATQELVRARRGETFSRFDGNLAGVTGLPDHGAGTTAISPTALESYATCPHAYFLQRLLKVEPVEAPEEIITISAADLGSLVHEAMDGLVAEAAAQGQLPGHGQPWTPAQRARLLELGEELGGRYEAEGRTGHPRLWARQRQWLRTVLDRMLTEDDAWRAEHGAAVVTSELRFGMHGAEPVRVTLPDGREVLLSGSADKVDRRRDGSLLVTDIKTGRKGSFKGMEDDPVLGGSKLQLPAYALAARAAHGDGQTPVEALYWFAGKDTGRVQLPLTEAVMHRYAETLALLVDGIARGAFPQRAPKTADFSFTQCSACNPDGLGHADIRERWELLRTTPELQDYTGLVEPDALAAPAEGEEEDGV</sequence>
<evidence type="ECO:0000256" key="2">
    <source>
        <dbReference type="ARBA" id="ARBA00022763"/>
    </source>
</evidence>
<dbReference type="Pfam" id="PF12705">
    <property type="entry name" value="PDDEXK_1"/>
    <property type="match status" value="1"/>
</dbReference>
<keyword evidence="1" id="KW-0540">Nuclease</keyword>
<keyword evidence="3" id="KW-0067">ATP-binding</keyword>
<dbReference type="Proteomes" id="UP001589613">
    <property type="component" value="Unassembled WGS sequence"/>
</dbReference>
<feature type="region of interest" description="Disordered" evidence="6">
    <location>
        <begin position="637"/>
        <end position="660"/>
    </location>
</feature>
<evidence type="ECO:0000256" key="1">
    <source>
        <dbReference type="ARBA" id="ARBA00022722"/>
    </source>
</evidence>
<feature type="domain" description="PD-(D/E)XK endonuclease-like" evidence="7">
    <location>
        <begin position="720"/>
        <end position="997"/>
    </location>
</feature>
<keyword evidence="9" id="KW-1185">Reference proteome</keyword>
<dbReference type="InterPro" id="IPR038726">
    <property type="entry name" value="PDDEXK_AddAB-type"/>
</dbReference>
<keyword evidence="3" id="KW-0347">Helicase</keyword>
<evidence type="ECO:0000313" key="8">
    <source>
        <dbReference type="EMBL" id="MFB9733242.1"/>
    </source>
</evidence>
<keyword evidence="4" id="KW-0269">Exonuclease</keyword>
<name>A0ABV5V698_9MICO</name>
<gene>
    <name evidence="8" type="ORF">ACFFN0_14430</name>
</gene>
<keyword evidence="2" id="KW-0227">DNA damage</keyword>
<organism evidence="8 9">
    <name type="scientific">Ornithinimicrobium kibberense</name>
    <dbReference type="NCBI Taxonomy" id="282060"/>
    <lineage>
        <taxon>Bacteria</taxon>
        <taxon>Bacillati</taxon>
        <taxon>Actinomycetota</taxon>
        <taxon>Actinomycetes</taxon>
        <taxon>Micrococcales</taxon>
        <taxon>Ornithinimicrobiaceae</taxon>
        <taxon>Ornithinimicrobium</taxon>
    </lineage>
</organism>